<sequence>MTEKGLFKEKNKKVMRSDDGNISVLVRVEHTFSSIHQNITTNYWANEKRKNKL</sequence>
<dbReference type="STRING" id="1224947.SAMN05216480_10935"/>
<reference evidence="1 2" key="1">
    <citation type="submission" date="2016-10" db="EMBL/GenBank/DDBJ databases">
        <authorList>
            <person name="de Groot N.N."/>
        </authorList>
    </citation>
    <scope>NUCLEOTIDE SEQUENCE [LARGE SCALE GENOMIC DNA]</scope>
    <source>
        <strain evidence="1 2">CGMCC 1.12333</strain>
    </source>
</reference>
<dbReference type="AlphaFoldDB" id="A0A1I7HG08"/>
<proteinExistence type="predicted"/>
<accession>A0A1I7HG08</accession>
<evidence type="ECO:0000313" key="1">
    <source>
        <dbReference type="EMBL" id="SFU59675.1"/>
    </source>
</evidence>
<dbReference type="EMBL" id="FPBK01000009">
    <property type="protein sequence ID" value="SFU59675.1"/>
    <property type="molecule type" value="Genomic_DNA"/>
</dbReference>
<dbReference type="Proteomes" id="UP000199138">
    <property type="component" value="Unassembled WGS sequence"/>
</dbReference>
<protein>
    <submittedName>
        <fullName evidence="1">Uncharacterized protein</fullName>
    </submittedName>
</protein>
<organism evidence="1 2">
    <name type="scientific">Pustulibacterium marinum</name>
    <dbReference type="NCBI Taxonomy" id="1224947"/>
    <lineage>
        <taxon>Bacteria</taxon>
        <taxon>Pseudomonadati</taxon>
        <taxon>Bacteroidota</taxon>
        <taxon>Flavobacteriia</taxon>
        <taxon>Flavobacteriales</taxon>
        <taxon>Flavobacteriaceae</taxon>
        <taxon>Pustulibacterium</taxon>
    </lineage>
</organism>
<keyword evidence="2" id="KW-1185">Reference proteome</keyword>
<evidence type="ECO:0000313" key="2">
    <source>
        <dbReference type="Proteomes" id="UP000199138"/>
    </source>
</evidence>
<gene>
    <name evidence="1" type="ORF">SAMN05216480_10935</name>
</gene>
<name>A0A1I7HG08_9FLAO</name>